<dbReference type="Proteomes" id="UP001152795">
    <property type="component" value="Unassembled WGS sequence"/>
</dbReference>
<keyword evidence="3" id="KW-0472">Membrane</keyword>
<feature type="transmembrane region" description="Helical" evidence="3">
    <location>
        <begin position="137"/>
        <end position="156"/>
    </location>
</feature>
<protein>
    <submittedName>
        <fullName evidence="4">Monocarboxylate transporter 10-like</fullName>
    </submittedName>
</protein>
<feature type="region of interest" description="Disordered" evidence="2">
    <location>
        <begin position="846"/>
        <end position="875"/>
    </location>
</feature>
<feature type="transmembrane region" description="Helical" evidence="3">
    <location>
        <begin position="76"/>
        <end position="97"/>
    </location>
</feature>
<feature type="transmembrane region" description="Helical" evidence="3">
    <location>
        <begin position="278"/>
        <end position="298"/>
    </location>
</feature>
<feature type="region of interest" description="Disordered" evidence="2">
    <location>
        <begin position="1222"/>
        <end position="1241"/>
    </location>
</feature>
<feature type="transmembrane region" description="Helical" evidence="3">
    <location>
        <begin position="328"/>
        <end position="352"/>
    </location>
</feature>
<evidence type="ECO:0000256" key="2">
    <source>
        <dbReference type="SAM" id="MobiDB-lite"/>
    </source>
</evidence>
<feature type="compositionally biased region" description="Polar residues" evidence="2">
    <location>
        <begin position="891"/>
        <end position="916"/>
    </location>
</feature>
<reference evidence="4" key="1">
    <citation type="submission" date="2020-04" db="EMBL/GenBank/DDBJ databases">
        <authorList>
            <person name="Alioto T."/>
            <person name="Alioto T."/>
            <person name="Gomez Garrido J."/>
        </authorList>
    </citation>
    <scope>NUCLEOTIDE SEQUENCE</scope>
    <source>
        <strain evidence="4">A484AB</strain>
    </source>
</reference>
<dbReference type="PROSITE" id="PS50850">
    <property type="entry name" value="MFS"/>
    <property type="match status" value="1"/>
</dbReference>
<gene>
    <name evidence="4" type="ORF">PACLA_8A055637</name>
</gene>
<feature type="compositionally biased region" description="Polar residues" evidence="2">
    <location>
        <begin position="850"/>
        <end position="875"/>
    </location>
</feature>
<dbReference type="SUPFAM" id="SSF103473">
    <property type="entry name" value="MFS general substrate transporter"/>
    <property type="match status" value="1"/>
</dbReference>
<dbReference type="OrthoDB" id="10060767at2759"/>
<dbReference type="InterPro" id="IPR036259">
    <property type="entry name" value="MFS_trans_sf"/>
</dbReference>
<feature type="transmembrane region" description="Helical" evidence="3">
    <location>
        <begin position="241"/>
        <end position="258"/>
    </location>
</feature>
<dbReference type="PANTHER" id="PTHR11360">
    <property type="entry name" value="MONOCARBOXYLATE TRANSPORTER"/>
    <property type="match status" value="1"/>
</dbReference>
<dbReference type="EMBL" id="CACRXK020000589">
    <property type="protein sequence ID" value="CAB3983219.1"/>
    <property type="molecule type" value="Genomic_DNA"/>
</dbReference>
<feature type="region of interest" description="Disordered" evidence="2">
    <location>
        <begin position="891"/>
        <end position="924"/>
    </location>
</feature>
<feature type="transmembrane region" description="Helical" evidence="3">
    <location>
        <begin position="396"/>
        <end position="418"/>
    </location>
</feature>
<dbReference type="GO" id="GO:0008028">
    <property type="term" value="F:monocarboxylic acid transmembrane transporter activity"/>
    <property type="evidence" value="ECO:0007669"/>
    <property type="project" value="TreeGrafter"/>
</dbReference>
<keyword evidence="5" id="KW-1185">Reference proteome</keyword>
<accession>A0A7D9HI69</accession>
<sequence length="1460" mass="157098">MLRDGYNVQFEGTIVRTAQEPTLLRENNIQRDQGWSWIVLFAAFLTLFITNGMHASFGILYAALISHFGSGREETAWIGSISLGLLCFFSPVASVLIEQIGCRATSIIGAFLCSLGFLITSFATGIALLYFSHGLLFGLGTSLTYTAAMTVVGRSFERRRNIATGLCTSGSQFGGISLAPLSQVLFDRLGFANTFRIFAGLLLVVAISSLVYRSELSGNTSRPTSAKKSPKEMLNVWKSKAYIVWALGTTMVTLGYNIPRYTLAKYASDQGISKDASAWLVSYLCASSAIGRITFGRLCEWVPKLYLCQACIIGCAFSAFLYPFLKSYLALVITAIIFGLPDGGFVASLSMVTTEIVGPEKMVEGFGFMLFCQSYSNVIGPPLSGMLYDTYKSYKAAFCFAAVPEIIGFLMLFLIPYYRRNQVKYTHEIEYGSNSGIMMNGNGAASTLNPISDAPILPAVEQQGEYNVVINLTSDNPDIRLVNVVIHKAGGSETPGVTCTDGEADDQILDGGIVNKAVEEIEVPVCAGEMPVCTSALVTESAVEQPSPEAGASSIVVEPEVIMLSALSPMKSSSTQTVIHDSSAETKYANTSTVNDDRILPTALASSASRENVSQIIDVEISAPVQNFPSTQLVAIISNESQTDPSTGVISLGLQIKTSNKSLPLEASASVIQITSNTVPLSNGHENPVEEIIHLQTEQDVPKISPPPSHKHHVNNMKAEVHHVTNADVSSGCHDSVVDNSPEAMLAELDTLVQGSELPPKPCLTSPFTPDVNIQEASLMKCTGLEPGLAGFTPDPGLNQNQESLMLSTTFIPEMTSPCLSTAFFTEPPHMNSINDVLTQKQLPEPLKPTSLSSVRGNDQQGNQSQDMPPATSPLSCELSTVIADVIQSLTSQQSQKSNKESTISNMADNSQCTSEPTDHAEKKQATLVENSTIKEPKLGINVECSSQPSSELSSYCKLQTSLLHSMQSIVAEGCPEDVALLEDISIDLTLEKDPSFASIVVIDDIDEQNNTTDLNFPCMSNEPAVSQASRVSEQAHFANGLTHEPSMMTSTAVANQPSPGATSTFSCQEQGFLGVTHEPSTNTPTLTQEQHFASRISSGLEHEAVIITSNAVSSQVLQEPTSIHPSVIQTQVFPCVDHAPNIIHTGVNSSMISGQVQPFSPDLPHETNTMLSTVVSSQLPREPSNTHLSVNQQQASGISSQEQHIEQYFTSGLAYDPASSVVSSQLPRKPSNTHSSVNQQQASVISSPEQHIEHFFTSSLAYDPASSVVSSQLPHEFTSTQPSVIPAAQERHFLTATREATLTSSQEQRFTALMHKPDIIPSCGISNQHEPLQVLTNTHPSVILVQELQFPNVTQECTNAHPTVSPTQKQPFPSVAMEASITQPGAISNEEQNVPSLTQELAIVLPSGTAEMVLQDTIVLELFPQTAGHNGAGYDATMSHEKLAKPIESTNPFYQDINQ</sequence>
<dbReference type="InterPro" id="IPR011701">
    <property type="entry name" value="MFS"/>
</dbReference>
<dbReference type="Gene3D" id="1.20.1250.20">
    <property type="entry name" value="MFS general substrate transporter like domains"/>
    <property type="match status" value="2"/>
</dbReference>
<feature type="transmembrane region" description="Helical" evidence="3">
    <location>
        <begin position="163"/>
        <end position="182"/>
    </location>
</feature>
<dbReference type="Pfam" id="PF07690">
    <property type="entry name" value="MFS_1"/>
    <property type="match status" value="1"/>
</dbReference>
<dbReference type="InterPro" id="IPR050327">
    <property type="entry name" value="Proton-linked_MCT"/>
</dbReference>
<proteinExistence type="predicted"/>
<feature type="transmembrane region" description="Helical" evidence="3">
    <location>
        <begin position="35"/>
        <end position="64"/>
    </location>
</feature>
<feature type="transmembrane region" description="Helical" evidence="3">
    <location>
        <begin position="194"/>
        <end position="212"/>
    </location>
</feature>
<name>A0A7D9HI69_PARCT</name>
<organism evidence="4 5">
    <name type="scientific">Paramuricea clavata</name>
    <name type="common">Red gorgonian</name>
    <name type="synonym">Violescent sea-whip</name>
    <dbReference type="NCBI Taxonomy" id="317549"/>
    <lineage>
        <taxon>Eukaryota</taxon>
        <taxon>Metazoa</taxon>
        <taxon>Cnidaria</taxon>
        <taxon>Anthozoa</taxon>
        <taxon>Octocorallia</taxon>
        <taxon>Malacalcyonacea</taxon>
        <taxon>Plexauridae</taxon>
        <taxon>Paramuricea</taxon>
    </lineage>
</organism>
<feature type="transmembrane region" description="Helical" evidence="3">
    <location>
        <begin position="305"/>
        <end position="322"/>
    </location>
</feature>
<comment type="subcellular location">
    <subcellularLocation>
        <location evidence="1">Membrane</location>
        <topology evidence="1">Multi-pass membrane protein</topology>
    </subcellularLocation>
</comment>
<dbReference type="InterPro" id="IPR020846">
    <property type="entry name" value="MFS_dom"/>
</dbReference>
<comment type="caution">
    <text evidence="4">The sequence shown here is derived from an EMBL/GenBank/DDBJ whole genome shotgun (WGS) entry which is preliminary data.</text>
</comment>
<dbReference type="GO" id="GO:0016020">
    <property type="term" value="C:membrane"/>
    <property type="evidence" value="ECO:0007669"/>
    <property type="project" value="UniProtKB-SubCell"/>
</dbReference>
<evidence type="ECO:0000256" key="1">
    <source>
        <dbReference type="ARBA" id="ARBA00004141"/>
    </source>
</evidence>
<feature type="transmembrane region" description="Helical" evidence="3">
    <location>
        <begin position="109"/>
        <end position="131"/>
    </location>
</feature>
<evidence type="ECO:0000313" key="4">
    <source>
        <dbReference type="EMBL" id="CAB3983219.1"/>
    </source>
</evidence>
<keyword evidence="3" id="KW-0812">Transmembrane</keyword>
<keyword evidence="3" id="KW-1133">Transmembrane helix</keyword>
<evidence type="ECO:0000256" key="3">
    <source>
        <dbReference type="SAM" id="Phobius"/>
    </source>
</evidence>
<evidence type="ECO:0000313" key="5">
    <source>
        <dbReference type="Proteomes" id="UP001152795"/>
    </source>
</evidence>
<dbReference type="CDD" id="cd17352">
    <property type="entry name" value="MFS_MCT_SLC16"/>
    <property type="match status" value="1"/>
</dbReference>
<dbReference type="PANTHER" id="PTHR11360:SF284">
    <property type="entry name" value="EG:103B4.3 PROTEIN-RELATED"/>
    <property type="match status" value="1"/>
</dbReference>